<dbReference type="FunFam" id="4.10.70.10:FF:000003">
    <property type="entry name" value="Disintegrin and metalloproteinase domain-containing protein 17"/>
    <property type="match status" value="1"/>
</dbReference>
<keyword evidence="2" id="KW-0862">Zinc</keyword>
<proteinExistence type="predicted"/>
<keyword evidence="2" id="KW-0479">Metal-binding</keyword>
<dbReference type="GeneID" id="111127576"/>
<evidence type="ECO:0000313" key="8">
    <source>
        <dbReference type="RefSeq" id="XP_022328508.1"/>
    </source>
</evidence>
<evidence type="ECO:0000256" key="1">
    <source>
        <dbReference type="ARBA" id="ARBA00023157"/>
    </source>
</evidence>
<name>A0A8B8DL63_CRAVI</name>
<dbReference type="CDD" id="cd14246">
    <property type="entry name" value="ADAM17_MPD"/>
    <property type="match status" value="1"/>
</dbReference>
<feature type="domain" description="Disintegrin" evidence="5">
    <location>
        <begin position="453"/>
        <end position="543"/>
    </location>
</feature>
<dbReference type="InterPro" id="IPR051489">
    <property type="entry name" value="ADAM_Metalloproteinase"/>
</dbReference>
<dbReference type="Pfam" id="PF16698">
    <property type="entry name" value="ADAM17_MPD"/>
    <property type="match status" value="1"/>
</dbReference>
<dbReference type="GO" id="GO:0006509">
    <property type="term" value="P:membrane protein ectodomain proteolysis"/>
    <property type="evidence" value="ECO:0007669"/>
    <property type="project" value="TreeGrafter"/>
</dbReference>
<dbReference type="PROSITE" id="PS50215">
    <property type="entry name" value="ADAM_MEPRO"/>
    <property type="match status" value="1"/>
</dbReference>
<dbReference type="Gene3D" id="4.10.70.30">
    <property type="match status" value="1"/>
</dbReference>
<evidence type="ECO:0000313" key="7">
    <source>
        <dbReference type="Proteomes" id="UP000694844"/>
    </source>
</evidence>
<dbReference type="GO" id="GO:0004222">
    <property type="term" value="F:metalloendopeptidase activity"/>
    <property type="evidence" value="ECO:0007669"/>
    <property type="project" value="InterPro"/>
</dbReference>
<evidence type="ECO:0000256" key="4">
    <source>
        <dbReference type="SAM" id="Phobius"/>
    </source>
</evidence>
<keyword evidence="4" id="KW-0472">Membrane</keyword>
<dbReference type="PANTHER" id="PTHR45702:SF6">
    <property type="entry name" value="DISINTEGRIN AND METALLOPROTEINASE DOMAIN-CONTAINING PROTEIN 17"/>
    <property type="match status" value="1"/>
</dbReference>
<evidence type="ECO:0000256" key="2">
    <source>
        <dbReference type="PROSITE-ProRule" id="PRU00276"/>
    </source>
</evidence>
<dbReference type="InterPro" id="IPR032029">
    <property type="entry name" value="ADAM17_MPD"/>
</dbReference>
<organism evidence="7 8">
    <name type="scientific">Crassostrea virginica</name>
    <name type="common">Eastern oyster</name>
    <dbReference type="NCBI Taxonomy" id="6565"/>
    <lineage>
        <taxon>Eukaryota</taxon>
        <taxon>Metazoa</taxon>
        <taxon>Spiralia</taxon>
        <taxon>Lophotrochozoa</taxon>
        <taxon>Mollusca</taxon>
        <taxon>Bivalvia</taxon>
        <taxon>Autobranchia</taxon>
        <taxon>Pteriomorphia</taxon>
        <taxon>Ostreida</taxon>
        <taxon>Ostreoidea</taxon>
        <taxon>Ostreidae</taxon>
        <taxon>Crassostrea</taxon>
    </lineage>
</organism>
<keyword evidence="4" id="KW-0812">Transmembrane</keyword>
<dbReference type="SUPFAM" id="SSF57552">
    <property type="entry name" value="Blood coagulation inhibitor (disintegrin)"/>
    <property type="match status" value="1"/>
</dbReference>
<reference evidence="8" key="1">
    <citation type="submission" date="2025-08" db="UniProtKB">
        <authorList>
            <consortium name="RefSeq"/>
        </authorList>
    </citation>
    <scope>IDENTIFICATION</scope>
    <source>
        <tissue evidence="8">Whole sample</tissue>
    </source>
</reference>
<keyword evidence="4" id="KW-1133">Transmembrane helix</keyword>
<feature type="active site" evidence="2">
    <location>
        <position position="385"/>
    </location>
</feature>
<gene>
    <name evidence="8" type="primary">LOC111127576</name>
</gene>
<dbReference type="PANTHER" id="PTHR45702">
    <property type="entry name" value="ADAM10/ADAM17 METALLOPEPTIDASE FAMILY MEMBER"/>
    <property type="match status" value="1"/>
</dbReference>
<sequence>MFVLKIIAATIYFMLLYGRISGDISQTLHRYDSITDFEIHSISERDVTGMSMPRKRVKFSGRERNYSVVLTPVTGLFTDDLKTVLDDGNGRRTSFMFNKNNFFEGILEGDKKSNVHAYFDDDDTMTATITSEGEDIVVEPEWRHMRMNKKSSRMIMYSVKDMKWPNAGSNSTGYNFCGATHGNELHNTQEIMFSQHMRENKHHRTKRAANVNCRLITVADYKFYQSMGNSNKYTTANYMASVIAKANLIYRNTNFGGYSGLGFLISEMVIHTSATVVSDGILHYNMANGPWRSNTKALLDSFSSQANEWSSYCLAHLFTHQPFDNNVLGLAYIAGSRASDIGGLCSQLTYLNGVQVSLNTGFTSTMYSSGSTVLSRQAELVTAHELGHNWGSEHDPTSGDCAPFSLFGGKYLMYPYSVSGDDENNEHFSSCSKNYIARVLNAKLSCLTESTTESLCGNGRIDPGEACDGGYLGKFGLDECCNKDCTLNSFRSAVCTPANHGCCSTSCQVQVANTFCNAAQECKQNAFCDGSSLTCPVGANKPTGTSCTGGFCNGGSCQPFCEYAGRISCACSEEANSCRRCCKSSSTGTCSPYNNTVYLTDGSPCSKGYCSGGVCVETEPSLSERFFELLDKISIDFLAETFKTNMVAIIQAFSLVLFIPLSCLVWCRDRQKQKLKRIEMNAKCRYDRTLTFDEDRRQVKKKKKMQPKFIPAPPEAVNHRMGSRGGSRRNQINPVPPKRY</sequence>
<evidence type="ECO:0000259" key="5">
    <source>
        <dbReference type="PROSITE" id="PS50214"/>
    </source>
</evidence>
<dbReference type="GO" id="GO:0046872">
    <property type="term" value="F:metal ion binding"/>
    <property type="evidence" value="ECO:0007669"/>
    <property type="project" value="UniProtKB-KW"/>
</dbReference>
<dbReference type="PROSITE" id="PS50214">
    <property type="entry name" value="DISINTEGRIN_2"/>
    <property type="match status" value="1"/>
</dbReference>
<dbReference type="InterPro" id="IPR024079">
    <property type="entry name" value="MetalloPept_cat_dom_sf"/>
</dbReference>
<protein>
    <submittedName>
        <fullName evidence="8">ADAM 17-like protease</fullName>
    </submittedName>
</protein>
<dbReference type="InterPro" id="IPR001590">
    <property type="entry name" value="Peptidase_M12B"/>
</dbReference>
<dbReference type="Gene3D" id="4.10.70.10">
    <property type="entry name" value="Disintegrin domain"/>
    <property type="match status" value="1"/>
</dbReference>
<keyword evidence="7" id="KW-1185">Reference proteome</keyword>
<dbReference type="InterPro" id="IPR001762">
    <property type="entry name" value="Disintegrin_dom"/>
</dbReference>
<dbReference type="Pfam" id="PF13688">
    <property type="entry name" value="Reprolysin_5"/>
    <property type="match status" value="1"/>
</dbReference>
<dbReference type="Pfam" id="PF00200">
    <property type="entry name" value="Disintegrin"/>
    <property type="match status" value="1"/>
</dbReference>
<dbReference type="GO" id="GO:0005886">
    <property type="term" value="C:plasma membrane"/>
    <property type="evidence" value="ECO:0007669"/>
    <property type="project" value="TreeGrafter"/>
</dbReference>
<keyword evidence="1" id="KW-1015">Disulfide bond</keyword>
<dbReference type="AlphaFoldDB" id="A0A8B8DL63"/>
<dbReference type="RefSeq" id="XP_022328508.1">
    <property type="nucleotide sequence ID" value="XM_022472800.1"/>
</dbReference>
<feature type="binding site" evidence="2">
    <location>
        <position position="388"/>
    </location>
    <ligand>
        <name>Zn(2+)</name>
        <dbReference type="ChEBI" id="CHEBI:29105"/>
        <note>catalytic</note>
    </ligand>
</feature>
<evidence type="ECO:0000256" key="3">
    <source>
        <dbReference type="SAM" id="MobiDB-lite"/>
    </source>
</evidence>
<comment type="caution">
    <text evidence="2">Lacks conserved residue(s) required for the propagation of feature annotation.</text>
</comment>
<feature type="domain" description="Peptidase M12B" evidence="6">
    <location>
        <begin position="211"/>
        <end position="441"/>
    </location>
</feature>
<dbReference type="GO" id="GO:0007219">
    <property type="term" value="P:Notch signaling pathway"/>
    <property type="evidence" value="ECO:0007669"/>
    <property type="project" value="TreeGrafter"/>
</dbReference>
<dbReference type="OrthoDB" id="2131567at2759"/>
<feature type="transmembrane region" description="Helical" evidence="4">
    <location>
        <begin position="646"/>
        <end position="667"/>
    </location>
</feature>
<dbReference type="Gene3D" id="3.40.390.10">
    <property type="entry name" value="Collagenase (Catalytic Domain)"/>
    <property type="match status" value="1"/>
</dbReference>
<accession>A0A8B8DL63</accession>
<feature type="region of interest" description="Disordered" evidence="3">
    <location>
        <begin position="700"/>
        <end position="740"/>
    </location>
</feature>
<dbReference type="SUPFAM" id="SSF55486">
    <property type="entry name" value="Metalloproteases ('zincins'), catalytic domain"/>
    <property type="match status" value="1"/>
</dbReference>
<dbReference type="InterPro" id="IPR036436">
    <property type="entry name" value="Disintegrin_dom_sf"/>
</dbReference>
<feature type="binding site" evidence="2">
    <location>
        <position position="394"/>
    </location>
    <ligand>
        <name>Zn(2+)</name>
        <dbReference type="ChEBI" id="CHEBI:29105"/>
        <note>catalytic</note>
    </ligand>
</feature>
<dbReference type="KEGG" id="cvn:111127576"/>
<evidence type="ECO:0000259" key="6">
    <source>
        <dbReference type="PROSITE" id="PS50215"/>
    </source>
</evidence>
<dbReference type="SMART" id="SM00050">
    <property type="entry name" value="DISIN"/>
    <property type="match status" value="1"/>
</dbReference>
<dbReference type="Proteomes" id="UP000694844">
    <property type="component" value="Chromosome 3"/>
</dbReference>
<feature type="binding site" evidence="2">
    <location>
        <position position="384"/>
    </location>
    <ligand>
        <name>Zn(2+)</name>
        <dbReference type="ChEBI" id="CHEBI:29105"/>
        <note>catalytic</note>
    </ligand>
</feature>